<accession>A0A7M1I6N8</accession>
<protein>
    <submittedName>
        <fullName evidence="3">PB2 protein</fullName>
    </submittedName>
</protein>
<dbReference type="Pfam" id="PF21442">
    <property type="entry name" value="PB2_627-dom"/>
    <property type="match status" value="1"/>
</dbReference>
<gene>
    <name evidence="3" type="primary">PB2</name>
</gene>
<reference evidence="3" key="1">
    <citation type="submission" date="2020-06" db="EMBL/GenBank/DDBJ databases">
        <title>A comparative study of ten Thogotovirus isolates and their distinct in vivo characteristics.</title>
        <authorList>
            <person name="Fuchs J."/>
            <person name="Lamkiewicz K."/>
            <person name="Hoelzer M."/>
            <person name="Marz M."/>
            <person name="Kochs G."/>
        </authorList>
    </citation>
    <scope>NUCLEOTIDE SEQUENCE</scope>
    <source>
        <strain evidence="3">AfricAII</strain>
    </source>
</reference>
<name>A0A7M1I6N8_9ORTO</name>
<dbReference type="Gene3D" id="3.30.70.3510">
    <property type="match status" value="1"/>
</dbReference>
<feature type="domain" description="Polymerase basic protein 2 '627'" evidence="1">
    <location>
        <begin position="549"/>
        <end position="681"/>
    </location>
</feature>
<evidence type="ECO:0000259" key="2">
    <source>
        <dbReference type="Pfam" id="PF21490"/>
    </source>
</evidence>
<dbReference type="EMBL" id="MT628404">
    <property type="protein sequence ID" value="QOQ34654.1"/>
    <property type="molecule type" value="Viral_cRNA"/>
</dbReference>
<proteinExistence type="predicted"/>
<sequence length="770" mass="88190">MDKEEDPAEIERTLKALVEEYNEACLEAPREVSKQFTDYNTFKRYTTSKKDHAPQMRLVYSVRKPWPISMTPSREIPPVFNGIRLKDTVLDLGESNRTRANIVVPDYWSKHGSQTSRDVVDAILYAEDLKVQRFFSTEWGEIRYGRMLPFRKPVQACPTIEDVNSASIPHTLLQVFCPQYTTLDSRRKAHMGAVTKLKRVMEPICKVQTQESAVHIARSLIDSSKKWLPTVVDHTPRTAEMAHFLCSKYHYVHTNTQDIGDTRSIDNLCGELVKRSLKCRCPKETLVSNLDKITIQGRPMREVLSDHDGELPYLGICRVAVGLGTHHTMKIRSTKFSILNSDHPRIEVRKTFSLSPEVQVTIPYRRFKGKAKVYFQNDQIQGYFSCTDRQIEEIKISAPKNAPLLEPILDICYYGSFIEPGFEQTFGFYPSGKKEFVDSFFMHHSKDHKAFLIHMGLDKDLSLPLSPELNWKEPALSKVCRVSELDSTVQPYTSSAREFVLGETLNVYTQHENGLELLICPTEIRSARGPLPPGTNLSGSEFIDIYQDPFSRAKSLLKSTILHAERCKEFVGNMLEEYQDPAETTVQSLVPINTWGRSAKRKLQEEITSDPDWHQCPRKRARMTYLAIIAGSIQDKDKKQTNVPRAFTLRGSQIEYDMKASRGLVVDTTNRIIVGGETILREGQGGPEGYVQTGVFEEHPKCYLVDTPDHGLSMGLSRFCVHSQGRYFQYERKISIWEETDNIKATIDSQRDLKRRRDIEEMVSKRARIE</sequence>
<feature type="domain" description="Polymerase basic protein 2 cap-binding" evidence="2">
    <location>
        <begin position="328"/>
        <end position="448"/>
    </location>
</feature>
<dbReference type="Pfam" id="PF21490">
    <property type="entry name" value="PB2_cap-binding"/>
    <property type="match status" value="1"/>
</dbReference>
<dbReference type="InterPro" id="IPR048838">
    <property type="entry name" value="PB2_627_dom"/>
</dbReference>
<evidence type="ECO:0000313" key="3">
    <source>
        <dbReference type="EMBL" id="QOQ34654.1"/>
    </source>
</evidence>
<dbReference type="InterPro" id="IPR048837">
    <property type="entry name" value="PB2_cap-bd"/>
</dbReference>
<organism evidence="3">
    <name type="scientific">Thogotovirus thogotoense</name>
    <dbReference type="NCBI Taxonomy" id="11569"/>
    <lineage>
        <taxon>Viruses</taxon>
        <taxon>Riboviria</taxon>
        <taxon>Orthornavirae</taxon>
        <taxon>Negarnaviricota</taxon>
        <taxon>Polyploviricotina</taxon>
        <taxon>Insthoviricetes</taxon>
        <taxon>Articulavirales</taxon>
        <taxon>Orthomyxoviridae</taxon>
        <taxon>Thogotovirus</taxon>
    </lineage>
</organism>
<evidence type="ECO:0000259" key="1">
    <source>
        <dbReference type="Pfam" id="PF21442"/>
    </source>
</evidence>